<dbReference type="EMBL" id="CP022521">
    <property type="protein sequence ID" value="ASO20870.1"/>
    <property type="molecule type" value="Genomic_DNA"/>
</dbReference>
<dbReference type="SUPFAM" id="SSF47413">
    <property type="entry name" value="lambda repressor-like DNA-binding domains"/>
    <property type="match status" value="1"/>
</dbReference>
<accession>A0A221W4Q3</accession>
<evidence type="ECO:0000313" key="2">
    <source>
        <dbReference type="Proteomes" id="UP000204221"/>
    </source>
</evidence>
<protein>
    <submittedName>
        <fullName evidence="1">Uncharacterized protein</fullName>
    </submittedName>
</protein>
<gene>
    <name evidence="1" type="ORF">AHOG_16220</name>
</gene>
<sequence length="282" mass="31640">MSLGPTARRRRLGTSLTELRAGARRSLAEAAEHIGCSAGKIRNWETGRSGIKKFELTALLDYYETPETVRDLLEELRREGAQRGWWSTYRLPEWFKPYVGLEQAASEVHNFEIELVPGLMQTEAYAREIHSAGRHITDPADVEKRVAARMERQQRLTTPVPLELRAVVSESALYRQIGGPATMAEQLHHLRRLSRLPNVILQVLPNSVGTHPSLAGGFTLLRFAAQEDPDVGWSENPLGGHIIEDRDDVAALTFMFDELRGLALSKRETAQLIARIVAEFTP</sequence>
<keyword evidence="2" id="KW-1185">Reference proteome</keyword>
<dbReference type="Proteomes" id="UP000204221">
    <property type="component" value="Chromosome"/>
</dbReference>
<dbReference type="AlphaFoldDB" id="A0A221W4Q3"/>
<dbReference type="CDD" id="cd00093">
    <property type="entry name" value="HTH_XRE"/>
    <property type="match status" value="1"/>
</dbReference>
<dbReference type="GO" id="GO:0003677">
    <property type="term" value="F:DNA binding"/>
    <property type="evidence" value="ECO:0007669"/>
    <property type="project" value="InterPro"/>
</dbReference>
<dbReference type="PROSITE" id="PS50943">
    <property type="entry name" value="HTH_CROC1"/>
    <property type="match status" value="1"/>
</dbReference>
<dbReference type="InterPro" id="IPR043917">
    <property type="entry name" value="DUF5753"/>
</dbReference>
<dbReference type="KEGG" id="ahg:AHOG_16220"/>
<dbReference type="Pfam" id="PF13560">
    <property type="entry name" value="HTH_31"/>
    <property type="match status" value="1"/>
</dbReference>
<dbReference type="Gene3D" id="1.10.260.40">
    <property type="entry name" value="lambda repressor-like DNA-binding domains"/>
    <property type="match status" value="1"/>
</dbReference>
<dbReference type="OrthoDB" id="4285266at2"/>
<proteinExistence type="predicted"/>
<evidence type="ECO:0000313" key="1">
    <source>
        <dbReference type="EMBL" id="ASO20870.1"/>
    </source>
</evidence>
<dbReference type="InterPro" id="IPR010982">
    <property type="entry name" value="Lambda_DNA-bd_dom_sf"/>
</dbReference>
<reference evidence="1 2" key="1">
    <citation type="submission" date="2017-07" db="EMBL/GenBank/DDBJ databases">
        <title>Complete genome sequence of Actinoalloteichus hoggarensis DSM 45943, type strain of Actinoalloteichus hoggarensis.</title>
        <authorList>
            <person name="Ruckert C."/>
            <person name="Nouioui I."/>
            <person name="Willmese J."/>
            <person name="van Wezel G."/>
            <person name="Klenk H.-P."/>
            <person name="Kalinowski J."/>
            <person name="Zotchev S.B."/>
        </authorList>
    </citation>
    <scope>NUCLEOTIDE SEQUENCE [LARGE SCALE GENOMIC DNA]</scope>
    <source>
        <strain evidence="1 2">DSM 45943</strain>
    </source>
</reference>
<name>A0A221W4Q3_9PSEU</name>
<dbReference type="InterPro" id="IPR001387">
    <property type="entry name" value="Cro/C1-type_HTH"/>
</dbReference>
<organism evidence="1 2">
    <name type="scientific">Actinoalloteichus hoggarensis</name>
    <dbReference type="NCBI Taxonomy" id="1470176"/>
    <lineage>
        <taxon>Bacteria</taxon>
        <taxon>Bacillati</taxon>
        <taxon>Actinomycetota</taxon>
        <taxon>Actinomycetes</taxon>
        <taxon>Pseudonocardiales</taxon>
        <taxon>Pseudonocardiaceae</taxon>
        <taxon>Actinoalloteichus</taxon>
    </lineage>
</organism>
<dbReference type="RefSeq" id="WP_093942141.1">
    <property type="nucleotide sequence ID" value="NZ_CP022521.1"/>
</dbReference>
<dbReference type="Pfam" id="PF19054">
    <property type="entry name" value="DUF5753"/>
    <property type="match status" value="1"/>
</dbReference>